<dbReference type="AlphaFoldDB" id="A0A1V3G8L7"/>
<protein>
    <submittedName>
        <fullName evidence="1">Uncharacterized protein</fullName>
    </submittedName>
</protein>
<evidence type="ECO:0000313" key="2">
    <source>
        <dbReference type="Proteomes" id="UP000188597"/>
    </source>
</evidence>
<evidence type="ECO:0000313" key="1">
    <source>
        <dbReference type="EMBL" id="OOE12753.1"/>
    </source>
</evidence>
<dbReference type="Proteomes" id="UP000188597">
    <property type="component" value="Unassembled WGS sequence"/>
</dbReference>
<comment type="caution">
    <text evidence="1">The sequence shown here is derived from an EMBL/GenBank/DDBJ whole genome shotgun (WGS) entry which is preliminary data.</text>
</comment>
<sequence>MTEFIDKLIADFIIYFIKLLNARYSVGKNIKVLKRVKSSPRYRFFRVISGGDLVDIDIFQYPHKTAVVISMLYYKQEHILMVSKSSTDRRTTIRLANFPFCRVKFYMKRNLTPRKYLVNSSTLYVL</sequence>
<name>A0A1V3G8L7_9BACL</name>
<reference evidence="1 2" key="1">
    <citation type="submission" date="2016-11" db="EMBL/GenBank/DDBJ databases">
        <authorList>
            <person name="Jaros S."/>
            <person name="Januszkiewicz K."/>
            <person name="Wedrychowicz H."/>
        </authorList>
    </citation>
    <scope>NUCLEOTIDE SEQUENCE [LARGE SCALE GENOMIC DNA]</scope>
    <source>
        <strain evidence="1 2">Con a/3</strain>
    </source>
</reference>
<accession>A0A1V3G8L7</accession>
<proteinExistence type="predicted"/>
<dbReference type="EMBL" id="MQMF01000002">
    <property type="protein sequence ID" value="OOE12753.1"/>
    <property type="molecule type" value="Genomic_DNA"/>
</dbReference>
<organism evidence="1 2">
    <name type="scientific">Fictibacillus arsenicus</name>
    <dbReference type="NCBI Taxonomy" id="255247"/>
    <lineage>
        <taxon>Bacteria</taxon>
        <taxon>Bacillati</taxon>
        <taxon>Bacillota</taxon>
        <taxon>Bacilli</taxon>
        <taxon>Bacillales</taxon>
        <taxon>Fictibacillaceae</taxon>
        <taxon>Fictibacillus</taxon>
    </lineage>
</organism>
<gene>
    <name evidence="1" type="ORF">UN64_11885</name>
</gene>